<dbReference type="OrthoDB" id="3354175at2759"/>
<dbReference type="EMBL" id="JAACJN010000048">
    <property type="protein sequence ID" value="KAF5383384.1"/>
    <property type="molecule type" value="Genomic_DNA"/>
</dbReference>
<feature type="transmembrane region" description="Helical" evidence="1">
    <location>
        <begin position="168"/>
        <end position="191"/>
    </location>
</feature>
<feature type="transmembrane region" description="Helical" evidence="1">
    <location>
        <begin position="76"/>
        <end position="95"/>
    </location>
</feature>
<name>A0A8H5HHD9_9AGAR</name>
<feature type="transmembrane region" description="Helical" evidence="1">
    <location>
        <begin position="125"/>
        <end position="147"/>
    </location>
</feature>
<evidence type="ECO:0000256" key="1">
    <source>
        <dbReference type="SAM" id="Phobius"/>
    </source>
</evidence>
<keyword evidence="1" id="KW-0472">Membrane</keyword>
<reference evidence="2 3" key="1">
    <citation type="journal article" date="2020" name="ISME J.">
        <title>Uncovering the hidden diversity of litter-decomposition mechanisms in mushroom-forming fungi.</title>
        <authorList>
            <person name="Floudas D."/>
            <person name="Bentzer J."/>
            <person name="Ahren D."/>
            <person name="Johansson T."/>
            <person name="Persson P."/>
            <person name="Tunlid A."/>
        </authorList>
    </citation>
    <scope>NUCLEOTIDE SEQUENCE [LARGE SCALE GENOMIC DNA]</scope>
    <source>
        <strain evidence="2 3">CBS 406.79</strain>
    </source>
</reference>
<comment type="caution">
    <text evidence="2">The sequence shown here is derived from an EMBL/GenBank/DDBJ whole genome shotgun (WGS) entry which is preliminary data.</text>
</comment>
<accession>A0A8H5HHD9</accession>
<organism evidence="2 3">
    <name type="scientific">Collybiopsis confluens</name>
    <dbReference type="NCBI Taxonomy" id="2823264"/>
    <lineage>
        <taxon>Eukaryota</taxon>
        <taxon>Fungi</taxon>
        <taxon>Dikarya</taxon>
        <taxon>Basidiomycota</taxon>
        <taxon>Agaricomycotina</taxon>
        <taxon>Agaricomycetes</taxon>
        <taxon>Agaricomycetidae</taxon>
        <taxon>Agaricales</taxon>
        <taxon>Marasmiineae</taxon>
        <taxon>Omphalotaceae</taxon>
        <taxon>Collybiopsis</taxon>
    </lineage>
</organism>
<sequence>MDMMVPNNAGNATLQIDPAAYVEQAVKPLETILIQNPDLGYLEFLRSYLVADGLLVSVSSNPVQMAHSKRPLNLRFADAITSGMLGSSFIGALVAEASKERYFDPPFALGRPEPGPIGIPLKVSLAFAIGTIVTNVLLIALIGVKPLGDFSGWRKGSIASIIKTAKPILISLLSFGLCLTPVATLVELLPLTAQTMASLSRQGIAPTLMMVLVDFNASVENVSEESSSQNV</sequence>
<gene>
    <name evidence="2" type="ORF">D9757_008406</name>
</gene>
<protein>
    <submittedName>
        <fullName evidence="2">Uncharacterized protein</fullName>
    </submittedName>
</protein>
<keyword evidence="1" id="KW-0812">Transmembrane</keyword>
<evidence type="ECO:0000313" key="2">
    <source>
        <dbReference type="EMBL" id="KAF5383384.1"/>
    </source>
</evidence>
<keyword evidence="3" id="KW-1185">Reference proteome</keyword>
<evidence type="ECO:0000313" key="3">
    <source>
        <dbReference type="Proteomes" id="UP000518752"/>
    </source>
</evidence>
<dbReference type="Proteomes" id="UP000518752">
    <property type="component" value="Unassembled WGS sequence"/>
</dbReference>
<dbReference type="AlphaFoldDB" id="A0A8H5HHD9"/>
<proteinExistence type="predicted"/>
<keyword evidence="1" id="KW-1133">Transmembrane helix</keyword>